<protein>
    <recommendedName>
        <fullName evidence="2">HTH merR-type domain-containing protein</fullName>
    </recommendedName>
</protein>
<dbReference type="Pfam" id="PF13411">
    <property type="entry name" value="MerR_1"/>
    <property type="match status" value="1"/>
</dbReference>
<keyword evidence="1" id="KW-0238">DNA-binding</keyword>
<dbReference type="SMART" id="SM00422">
    <property type="entry name" value="HTH_MERR"/>
    <property type="match status" value="2"/>
</dbReference>
<evidence type="ECO:0000259" key="2">
    <source>
        <dbReference type="PROSITE" id="PS50937"/>
    </source>
</evidence>
<dbReference type="PROSITE" id="PS50937">
    <property type="entry name" value="HTH_MERR_2"/>
    <property type="match status" value="2"/>
</dbReference>
<gene>
    <name evidence="3" type="ORF">BIV57_07755</name>
</gene>
<evidence type="ECO:0000313" key="3">
    <source>
        <dbReference type="EMBL" id="OIV38067.1"/>
    </source>
</evidence>
<dbReference type="InterPro" id="IPR047057">
    <property type="entry name" value="MerR_fam"/>
</dbReference>
<dbReference type="InterPro" id="IPR000551">
    <property type="entry name" value="MerR-type_HTH_dom"/>
</dbReference>
<dbReference type="PANTHER" id="PTHR30204:SF93">
    <property type="entry name" value="HTH MERR-TYPE DOMAIN-CONTAINING PROTEIN"/>
    <property type="match status" value="1"/>
</dbReference>
<dbReference type="STRING" id="1428644.BIV57_07755"/>
<accession>A0A1J7BH93</accession>
<dbReference type="InterPro" id="IPR009061">
    <property type="entry name" value="DNA-bd_dom_put_sf"/>
</dbReference>
<feature type="domain" description="HTH merR-type" evidence="2">
    <location>
        <begin position="1"/>
        <end position="53"/>
    </location>
</feature>
<dbReference type="GO" id="GO:0003700">
    <property type="term" value="F:DNA-binding transcription factor activity"/>
    <property type="evidence" value="ECO:0007669"/>
    <property type="project" value="InterPro"/>
</dbReference>
<dbReference type="PANTHER" id="PTHR30204">
    <property type="entry name" value="REDOX-CYCLING DRUG-SENSING TRANSCRIPTIONAL ACTIVATOR SOXR"/>
    <property type="match status" value="1"/>
</dbReference>
<proteinExistence type="predicted"/>
<dbReference type="Proteomes" id="UP000243342">
    <property type="component" value="Unassembled WGS sequence"/>
</dbReference>
<dbReference type="Gene3D" id="1.10.1660.10">
    <property type="match status" value="2"/>
</dbReference>
<comment type="caution">
    <text evidence="3">The sequence shown here is derived from an EMBL/GenBank/DDBJ whole genome shotgun (WGS) entry which is preliminary data.</text>
</comment>
<dbReference type="EMBL" id="MLCF01000032">
    <property type="protein sequence ID" value="OIV38067.1"/>
    <property type="molecule type" value="Genomic_DNA"/>
</dbReference>
<sequence>MRPVDLARDAGLSVSQVRTYERLGILPPADRTPAGHRRYGPRHLHALRTARTAMAGYGWQTAADVLAAVHRGEPARARTLVDEAHGRLAAQRARTREATAAVDAALAAARPDAAAERGPRGRRAEPLRIGEAAARAGVRVSALRFWEDEHRLLAPAREAGTGYRRYDAGELAKVTLIALLRSVDYRFPMIAQVLEELAAGSPEQVRTALEARLTRLDESSAACLAATAAVHDYLRAWHASPAPAPVRR</sequence>
<evidence type="ECO:0000313" key="4">
    <source>
        <dbReference type="Proteomes" id="UP000243342"/>
    </source>
</evidence>
<name>A0A1J7BH93_9ACTN</name>
<dbReference type="GO" id="GO:0003677">
    <property type="term" value="F:DNA binding"/>
    <property type="evidence" value="ECO:0007669"/>
    <property type="project" value="UniProtKB-KW"/>
</dbReference>
<keyword evidence="4" id="KW-1185">Reference proteome</keyword>
<dbReference type="SUPFAM" id="SSF46955">
    <property type="entry name" value="Putative DNA-binding domain"/>
    <property type="match status" value="2"/>
</dbReference>
<dbReference type="AlphaFoldDB" id="A0A1J7BH93"/>
<organism evidence="3 4">
    <name type="scientific">Mangrovactinospora gilvigrisea</name>
    <dbReference type="NCBI Taxonomy" id="1428644"/>
    <lineage>
        <taxon>Bacteria</taxon>
        <taxon>Bacillati</taxon>
        <taxon>Actinomycetota</taxon>
        <taxon>Actinomycetes</taxon>
        <taxon>Kitasatosporales</taxon>
        <taxon>Streptomycetaceae</taxon>
        <taxon>Mangrovactinospora</taxon>
    </lineage>
</organism>
<reference evidence="3 4" key="1">
    <citation type="submission" date="2016-10" db="EMBL/GenBank/DDBJ databases">
        <title>Genome sequence of Streptomyces gilvigriseus MUSC 26.</title>
        <authorList>
            <person name="Lee L.-H."/>
            <person name="Ser H.-L."/>
        </authorList>
    </citation>
    <scope>NUCLEOTIDE SEQUENCE [LARGE SCALE GENOMIC DNA]</scope>
    <source>
        <strain evidence="3 4">MUSC 26</strain>
    </source>
</reference>
<evidence type="ECO:0000256" key="1">
    <source>
        <dbReference type="ARBA" id="ARBA00023125"/>
    </source>
</evidence>
<feature type="domain" description="HTH merR-type" evidence="2">
    <location>
        <begin position="126"/>
        <end position="196"/>
    </location>
</feature>
<dbReference type="Pfam" id="PF00376">
    <property type="entry name" value="MerR"/>
    <property type="match status" value="1"/>
</dbReference>